<dbReference type="Gene3D" id="3.40.190.80">
    <property type="match status" value="1"/>
</dbReference>
<evidence type="ECO:0000256" key="3">
    <source>
        <dbReference type="ARBA" id="ARBA00009759"/>
    </source>
</evidence>
<dbReference type="PANTHER" id="PTHR20854">
    <property type="entry name" value="INOSITOL MONOPHOSPHATASE"/>
    <property type="match status" value="1"/>
</dbReference>
<proteinExistence type="inferred from homology"/>
<dbReference type="PROSITE" id="PS00630">
    <property type="entry name" value="IMP_2"/>
    <property type="match status" value="1"/>
</dbReference>
<dbReference type="GO" id="GO:0006021">
    <property type="term" value="P:inositol biosynthetic process"/>
    <property type="evidence" value="ECO:0007669"/>
    <property type="project" value="UniProtKB-UniPathway"/>
</dbReference>
<accession>A0A4V1J549</accession>
<dbReference type="InterPro" id="IPR020583">
    <property type="entry name" value="Inositol_monoP_metal-BS"/>
</dbReference>
<evidence type="ECO:0000313" key="10">
    <source>
        <dbReference type="Proteomes" id="UP000268162"/>
    </source>
</evidence>
<dbReference type="InterPro" id="IPR000760">
    <property type="entry name" value="Inositol_monophosphatase-like"/>
</dbReference>
<gene>
    <name evidence="9" type="ORF">BJ085DRAFT_14421</name>
</gene>
<evidence type="ECO:0000256" key="2">
    <source>
        <dbReference type="ARBA" id="ARBA00001946"/>
    </source>
</evidence>
<reference evidence="10" key="1">
    <citation type="journal article" date="2018" name="Nat. Microbiol.">
        <title>Leveraging single-cell genomics to expand the fungal tree of life.</title>
        <authorList>
            <person name="Ahrendt S.R."/>
            <person name="Quandt C.A."/>
            <person name="Ciobanu D."/>
            <person name="Clum A."/>
            <person name="Salamov A."/>
            <person name="Andreopoulos B."/>
            <person name="Cheng J.F."/>
            <person name="Woyke T."/>
            <person name="Pelin A."/>
            <person name="Henrissat B."/>
            <person name="Reynolds N.K."/>
            <person name="Benny G.L."/>
            <person name="Smith M.E."/>
            <person name="James T.Y."/>
            <person name="Grigoriev I.V."/>
        </authorList>
    </citation>
    <scope>NUCLEOTIDE SEQUENCE [LARGE SCALE GENOMIC DNA]</scope>
    <source>
        <strain evidence="10">RSA 468</strain>
    </source>
</reference>
<dbReference type="GO" id="GO:0046872">
    <property type="term" value="F:metal ion binding"/>
    <property type="evidence" value="ECO:0007669"/>
    <property type="project" value="UniProtKB-KW"/>
</dbReference>
<dbReference type="PANTHER" id="PTHR20854:SF4">
    <property type="entry name" value="INOSITOL-1-MONOPHOSPHATASE-RELATED"/>
    <property type="match status" value="1"/>
</dbReference>
<evidence type="ECO:0000256" key="5">
    <source>
        <dbReference type="ARBA" id="ARBA00022801"/>
    </source>
</evidence>
<dbReference type="Gene3D" id="3.30.540.10">
    <property type="entry name" value="Fructose-1,6-Bisphosphatase, subunit A, domain 1"/>
    <property type="match status" value="1"/>
</dbReference>
<feature type="binding site" evidence="7">
    <location>
        <position position="101"/>
    </location>
    <ligand>
        <name>Mg(2+)</name>
        <dbReference type="ChEBI" id="CHEBI:18420"/>
        <label>1</label>
        <note>catalytic</note>
    </ligand>
</feature>
<dbReference type="EC" id="3.1.3.25" evidence="8"/>
<dbReference type="STRING" id="215637.A0A4V1J549"/>
<dbReference type="GO" id="GO:0008934">
    <property type="term" value="F:inositol monophosphate 1-phosphatase activity"/>
    <property type="evidence" value="ECO:0007669"/>
    <property type="project" value="InterPro"/>
</dbReference>
<feature type="binding site" evidence="7">
    <location>
        <position position="79"/>
    </location>
    <ligand>
        <name>Mg(2+)</name>
        <dbReference type="ChEBI" id="CHEBI:18420"/>
        <label>1</label>
        <note>catalytic</note>
    </ligand>
</feature>
<dbReference type="GO" id="GO:0046854">
    <property type="term" value="P:phosphatidylinositol phosphate biosynthetic process"/>
    <property type="evidence" value="ECO:0007669"/>
    <property type="project" value="InterPro"/>
</dbReference>
<evidence type="ECO:0000313" key="9">
    <source>
        <dbReference type="EMBL" id="RKP37819.1"/>
    </source>
</evidence>
<dbReference type="Pfam" id="PF00459">
    <property type="entry name" value="Inositol_P"/>
    <property type="match status" value="1"/>
</dbReference>
<keyword evidence="5 8" id="KW-0378">Hydrolase</keyword>
<comment type="catalytic activity">
    <reaction evidence="1 8">
        <text>a myo-inositol phosphate + H2O = myo-inositol + phosphate</text>
        <dbReference type="Rhea" id="RHEA:24056"/>
        <dbReference type="ChEBI" id="CHEBI:15377"/>
        <dbReference type="ChEBI" id="CHEBI:17268"/>
        <dbReference type="ChEBI" id="CHEBI:43474"/>
        <dbReference type="ChEBI" id="CHEBI:84139"/>
        <dbReference type="EC" id="3.1.3.25"/>
    </reaction>
</comment>
<feature type="binding site" evidence="7">
    <location>
        <position position="238"/>
    </location>
    <ligand>
        <name>Mg(2+)</name>
        <dbReference type="ChEBI" id="CHEBI:18420"/>
        <label>1</label>
        <note>catalytic</note>
    </ligand>
</feature>
<dbReference type="UniPathway" id="UPA00823">
    <property type="reaction ID" value="UER00788"/>
</dbReference>
<dbReference type="Proteomes" id="UP000268162">
    <property type="component" value="Unassembled WGS sequence"/>
</dbReference>
<dbReference type="SUPFAM" id="SSF56655">
    <property type="entry name" value="Carbohydrate phosphatase"/>
    <property type="match status" value="1"/>
</dbReference>
<comment type="pathway">
    <text evidence="8">Polyol metabolism; myo-inositol biosynthesis; myo-inositol from D-glucose 6-phosphate: step 2/2.</text>
</comment>
<dbReference type="InterPro" id="IPR020550">
    <property type="entry name" value="Inositol_monophosphatase_CS"/>
</dbReference>
<dbReference type="PRINTS" id="PR00377">
    <property type="entry name" value="IMPHPHTASES"/>
</dbReference>
<dbReference type="PROSITE" id="PS00629">
    <property type="entry name" value="IMP_1"/>
    <property type="match status" value="1"/>
</dbReference>
<comment type="similarity">
    <text evidence="3 8">Belongs to the inositol monophosphatase superfamily.</text>
</comment>
<evidence type="ECO:0000256" key="7">
    <source>
        <dbReference type="PIRSR" id="PIRSR600760-2"/>
    </source>
</evidence>
<dbReference type="GO" id="GO:0007165">
    <property type="term" value="P:signal transduction"/>
    <property type="evidence" value="ECO:0007669"/>
    <property type="project" value="TreeGrafter"/>
</dbReference>
<organism evidence="9 10">
    <name type="scientific">Dimargaris cristalligena</name>
    <dbReference type="NCBI Taxonomy" id="215637"/>
    <lineage>
        <taxon>Eukaryota</taxon>
        <taxon>Fungi</taxon>
        <taxon>Fungi incertae sedis</taxon>
        <taxon>Zoopagomycota</taxon>
        <taxon>Kickxellomycotina</taxon>
        <taxon>Dimargaritomycetes</taxon>
        <taxon>Dimargaritales</taxon>
        <taxon>Dimargaritaceae</taxon>
        <taxon>Dimargaris</taxon>
    </lineage>
</organism>
<keyword evidence="4 7" id="KW-0479">Metal-binding</keyword>
<dbReference type="AlphaFoldDB" id="A0A4V1J549"/>
<evidence type="ECO:0000256" key="8">
    <source>
        <dbReference type="RuleBase" id="RU364068"/>
    </source>
</evidence>
<dbReference type="EMBL" id="ML002442">
    <property type="protein sequence ID" value="RKP37819.1"/>
    <property type="molecule type" value="Genomic_DNA"/>
</dbReference>
<evidence type="ECO:0000256" key="6">
    <source>
        <dbReference type="ARBA" id="ARBA00022842"/>
    </source>
</evidence>
<feature type="binding site" evidence="7">
    <location>
        <position position="98"/>
    </location>
    <ligand>
        <name>Mg(2+)</name>
        <dbReference type="ChEBI" id="CHEBI:18420"/>
        <label>1</label>
        <note>catalytic</note>
    </ligand>
</feature>
<sequence length="307" mass="33167">MASQHSTLDTAAILQFACDLARQGGQVIRDAFYGQGLSVEGQVKNGNPSDLVTLVDQHVETLVFGIIRERYPDHKLIGEESASDSSWTLADDPTWIVDPVDGTTNFTQRFPFVAISIALAYRKELVVGVVYNPVLDELYSARQGHGAWLNQSTRLPFPTGQPAPLPPLNQCLVGFEHGSDRTPAVLDSRLASLRRSGGGEGGAQVRGVRVLGSGALDMCMVARGATDMYWEIGSHLWDIAAGTVIVREAGGIVVNGRGGDNFDILGRKYLAIRAAANDDDAEHSIKHALAREVLTYLEDIEVTRDGI</sequence>
<evidence type="ECO:0000256" key="1">
    <source>
        <dbReference type="ARBA" id="ARBA00001033"/>
    </source>
</evidence>
<dbReference type="FunFam" id="3.30.540.10:FF:000004">
    <property type="entry name" value="Inositol-1-monophosphatase"/>
    <property type="match status" value="1"/>
</dbReference>
<protein>
    <recommendedName>
        <fullName evidence="8">Inositol-1-monophosphatase</fullName>
        <ecNumber evidence="8">3.1.3.25</ecNumber>
    </recommendedName>
</protein>
<dbReference type="CDD" id="cd01639">
    <property type="entry name" value="IMPase"/>
    <property type="match status" value="1"/>
</dbReference>
<keyword evidence="6 7" id="KW-0460">Magnesium</keyword>
<comment type="cofactor">
    <cofactor evidence="2 7 8">
        <name>Mg(2+)</name>
        <dbReference type="ChEBI" id="CHEBI:18420"/>
    </cofactor>
</comment>
<evidence type="ECO:0000256" key="4">
    <source>
        <dbReference type="ARBA" id="ARBA00022723"/>
    </source>
</evidence>
<dbReference type="InterPro" id="IPR033942">
    <property type="entry name" value="IMPase"/>
</dbReference>
<name>A0A4V1J549_9FUNG</name>
<keyword evidence="10" id="KW-1185">Reference proteome</keyword>